<dbReference type="Gene3D" id="3.30.300.20">
    <property type="match status" value="1"/>
</dbReference>
<dbReference type="RefSeq" id="WP_149404533.1">
    <property type="nucleotide sequence ID" value="NZ_BIXY01000138.1"/>
</dbReference>
<dbReference type="InterPro" id="IPR003718">
    <property type="entry name" value="OsmC/Ohr_fam"/>
</dbReference>
<keyword evidence="2" id="KW-1185">Reference proteome</keyword>
<dbReference type="EMBL" id="BIXY01000138">
    <property type="protein sequence ID" value="GCF11725.1"/>
    <property type="molecule type" value="Genomic_DNA"/>
</dbReference>
<proteinExistence type="predicted"/>
<dbReference type="NCBIfam" id="TIGR03562">
    <property type="entry name" value="osmo_induc_OsmC"/>
    <property type="match status" value="1"/>
</dbReference>
<name>A0A5A5TKD7_9CHLR</name>
<dbReference type="GO" id="GO:0004601">
    <property type="term" value="F:peroxidase activity"/>
    <property type="evidence" value="ECO:0007669"/>
    <property type="project" value="InterPro"/>
</dbReference>
<dbReference type="PANTHER" id="PTHR42830">
    <property type="entry name" value="OSMOTICALLY INDUCIBLE FAMILY PROTEIN"/>
    <property type="match status" value="1"/>
</dbReference>
<dbReference type="InterPro" id="IPR036102">
    <property type="entry name" value="OsmC/Ohrsf"/>
</dbReference>
<dbReference type="InterPro" id="IPR019904">
    <property type="entry name" value="Peroxiredoxin_OsmC"/>
</dbReference>
<protein>
    <submittedName>
        <fullName evidence="1">Peroxiredoxin</fullName>
    </submittedName>
</protein>
<accession>A0A5A5TKD7</accession>
<dbReference type="OrthoDB" id="9807532at2"/>
<dbReference type="AlphaFoldDB" id="A0A5A5TKD7"/>
<dbReference type="InterPro" id="IPR052707">
    <property type="entry name" value="OsmC_Ohr_Peroxiredoxin"/>
</dbReference>
<comment type="caution">
    <text evidence="1">The sequence shown here is derived from an EMBL/GenBank/DDBJ whole genome shotgun (WGS) entry which is preliminary data.</text>
</comment>
<gene>
    <name evidence="1" type="primary">osmC</name>
    <name evidence="1" type="ORF">KDI_52890</name>
</gene>
<reference evidence="1 2" key="1">
    <citation type="submission" date="2019-01" db="EMBL/GenBank/DDBJ databases">
        <title>Draft genome sequence of Dictyobacter sp. Uno17.</title>
        <authorList>
            <person name="Wang C.M."/>
            <person name="Zheng Y."/>
            <person name="Sakai Y."/>
            <person name="Abe K."/>
            <person name="Yokota A."/>
            <person name="Yabe S."/>
        </authorList>
    </citation>
    <scope>NUCLEOTIDE SEQUENCE [LARGE SCALE GENOMIC DNA]</scope>
    <source>
        <strain evidence="1 2">Uno17</strain>
    </source>
</reference>
<evidence type="ECO:0000313" key="2">
    <source>
        <dbReference type="Proteomes" id="UP000322530"/>
    </source>
</evidence>
<organism evidence="1 2">
    <name type="scientific">Dictyobacter arantiisoli</name>
    <dbReference type="NCBI Taxonomy" id="2014874"/>
    <lineage>
        <taxon>Bacteria</taxon>
        <taxon>Bacillati</taxon>
        <taxon>Chloroflexota</taxon>
        <taxon>Ktedonobacteria</taxon>
        <taxon>Ktedonobacterales</taxon>
        <taxon>Dictyobacteraceae</taxon>
        <taxon>Dictyobacter</taxon>
    </lineage>
</organism>
<dbReference type="GO" id="GO:0006979">
    <property type="term" value="P:response to oxidative stress"/>
    <property type="evidence" value="ECO:0007669"/>
    <property type="project" value="InterPro"/>
</dbReference>
<evidence type="ECO:0000313" key="1">
    <source>
        <dbReference type="EMBL" id="GCF11725.1"/>
    </source>
</evidence>
<sequence length="144" mass="14975">MPTRKADAEWRGDLKQGEGTLHLGSGAFDGKYSFRSRMGDGSGGTNPEELIAAAHAGCYSMALSASLAGAGHTPTSVHTTANVHFNPVDGGFAINPIELVTEAIVPGIDNATFQKIAEDAKQNCPVSKALAATDIHLKATLLEQ</sequence>
<dbReference type="Proteomes" id="UP000322530">
    <property type="component" value="Unassembled WGS sequence"/>
</dbReference>
<dbReference type="PANTHER" id="PTHR42830:SF1">
    <property type="entry name" value="OSMOTICALLY INDUCIBLE FAMILY PROTEIN"/>
    <property type="match status" value="1"/>
</dbReference>
<dbReference type="Pfam" id="PF02566">
    <property type="entry name" value="OsmC"/>
    <property type="match status" value="1"/>
</dbReference>
<dbReference type="InterPro" id="IPR015946">
    <property type="entry name" value="KH_dom-like_a/b"/>
</dbReference>
<dbReference type="SUPFAM" id="SSF82784">
    <property type="entry name" value="OsmC-like"/>
    <property type="match status" value="1"/>
</dbReference>